<evidence type="ECO:0000259" key="8">
    <source>
        <dbReference type="PROSITE" id="PS50850"/>
    </source>
</evidence>
<evidence type="ECO:0000256" key="7">
    <source>
        <dbReference type="SAM" id="Phobius"/>
    </source>
</evidence>
<name>A0A9P6D001_9AGAR</name>
<dbReference type="InterPro" id="IPR020846">
    <property type="entry name" value="MFS_dom"/>
</dbReference>
<dbReference type="PROSITE" id="PS00216">
    <property type="entry name" value="SUGAR_TRANSPORT_1"/>
    <property type="match status" value="1"/>
</dbReference>
<feature type="transmembrane region" description="Helical" evidence="7">
    <location>
        <begin position="460"/>
        <end position="482"/>
    </location>
</feature>
<dbReference type="Pfam" id="PF07690">
    <property type="entry name" value="MFS_1"/>
    <property type="match status" value="1"/>
</dbReference>
<organism evidence="9 10">
    <name type="scientific">Pholiota conissans</name>
    <dbReference type="NCBI Taxonomy" id="109636"/>
    <lineage>
        <taxon>Eukaryota</taxon>
        <taxon>Fungi</taxon>
        <taxon>Dikarya</taxon>
        <taxon>Basidiomycota</taxon>
        <taxon>Agaricomycotina</taxon>
        <taxon>Agaricomycetes</taxon>
        <taxon>Agaricomycetidae</taxon>
        <taxon>Agaricales</taxon>
        <taxon>Agaricineae</taxon>
        <taxon>Strophariaceae</taxon>
        <taxon>Pholiota</taxon>
    </lineage>
</organism>
<dbReference type="InterPro" id="IPR005829">
    <property type="entry name" value="Sugar_transporter_CS"/>
</dbReference>
<feature type="compositionally biased region" description="Polar residues" evidence="6">
    <location>
        <begin position="1"/>
        <end position="15"/>
    </location>
</feature>
<feature type="transmembrane region" description="Helical" evidence="7">
    <location>
        <begin position="213"/>
        <end position="231"/>
    </location>
</feature>
<accession>A0A9P6D001</accession>
<dbReference type="GO" id="GO:0022857">
    <property type="term" value="F:transmembrane transporter activity"/>
    <property type="evidence" value="ECO:0007669"/>
    <property type="project" value="InterPro"/>
</dbReference>
<evidence type="ECO:0000256" key="1">
    <source>
        <dbReference type="ARBA" id="ARBA00004141"/>
    </source>
</evidence>
<feature type="transmembrane region" description="Helical" evidence="7">
    <location>
        <begin position="275"/>
        <end position="295"/>
    </location>
</feature>
<reference evidence="9" key="1">
    <citation type="submission" date="2020-11" db="EMBL/GenBank/DDBJ databases">
        <authorList>
            <consortium name="DOE Joint Genome Institute"/>
            <person name="Ahrendt S."/>
            <person name="Riley R."/>
            <person name="Andreopoulos W."/>
            <person name="Labutti K."/>
            <person name="Pangilinan J."/>
            <person name="Ruiz-Duenas F.J."/>
            <person name="Barrasa J.M."/>
            <person name="Sanchez-Garcia M."/>
            <person name="Camarero S."/>
            <person name="Miyauchi S."/>
            <person name="Serrano A."/>
            <person name="Linde D."/>
            <person name="Babiker R."/>
            <person name="Drula E."/>
            <person name="Ayuso-Fernandez I."/>
            <person name="Pacheco R."/>
            <person name="Padilla G."/>
            <person name="Ferreira P."/>
            <person name="Barriuso J."/>
            <person name="Kellner H."/>
            <person name="Castanera R."/>
            <person name="Alfaro M."/>
            <person name="Ramirez L."/>
            <person name="Pisabarro A.G."/>
            <person name="Kuo A."/>
            <person name="Tritt A."/>
            <person name="Lipzen A."/>
            <person name="He G."/>
            <person name="Yan M."/>
            <person name="Ng V."/>
            <person name="Cullen D."/>
            <person name="Martin F."/>
            <person name="Rosso M.-N."/>
            <person name="Henrissat B."/>
            <person name="Hibbett D."/>
            <person name="Martinez A.T."/>
            <person name="Grigoriev I.V."/>
        </authorList>
    </citation>
    <scope>NUCLEOTIDE SEQUENCE</scope>
    <source>
        <strain evidence="9">CIRM-BRFM 674</strain>
    </source>
</reference>
<evidence type="ECO:0000256" key="4">
    <source>
        <dbReference type="ARBA" id="ARBA00022989"/>
    </source>
</evidence>
<feature type="transmembrane region" description="Helical" evidence="7">
    <location>
        <begin position="394"/>
        <end position="415"/>
    </location>
</feature>
<dbReference type="Proteomes" id="UP000807469">
    <property type="component" value="Unassembled WGS sequence"/>
</dbReference>
<feature type="domain" description="Major facilitator superfamily (MFS) profile" evidence="8">
    <location>
        <begin position="54"/>
        <end position="535"/>
    </location>
</feature>
<feature type="transmembrane region" description="Helical" evidence="7">
    <location>
        <begin position="178"/>
        <end position="201"/>
    </location>
</feature>
<protein>
    <submittedName>
        <fullName evidence="9">MFS general substrate transporter</fullName>
    </submittedName>
</protein>
<evidence type="ECO:0000256" key="2">
    <source>
        <dbReference type="ARBA" id="ARBA00022448"/>
    </source>
</evidence>
<feature type="transmembrane region" description="Helical" evidence="7">
    <location>
        <begin position="502"/>
        <end position="524"/>
    </location>
</feature>
<dbReference type="InterPro" id="IPR036259">
    <property type="entry name" value="MFS_trans_sf"/>
</dbReference>
<feature type="transmembrane region" description="Helical" evidence="7">
    <location>
        <begin position="146"/>
        <end position="166"/>
    </location>
</feature>
<comment type="caution">
    <text evidence="9">The sequence shown here is derived from an EMBL/GenBank/DDBJ whole genome shotgun (WGS) entry which is preliminary data.</text>
</comment>
<dbReference type="GO" id="GO:0016020">
    <property type="term" value="C:membrane"/>
    <property type="evidence" value="ECO:0007669"/>
    <property type="project" value="UniProtKB-SubCell"/>
</dbReference>
<proteinExistence type="predicted"/>
<dbReference type="PANTHER" id="PTHR42718:SF9">
    <property type="entry name" value="MAJOR FACILITATOR SUPERFAMILY MULTIDRUG TRANSPORTER MFSC"/>
    <property type="match status" value="1"/>
</dbReference>
<feature type="transmembrane region" description="Helical" evidence="7">
    <location>
        <begin position="331"/>
        <end position="356"/>
    </location>
</feature>
<dbReference type="InterPro" id="IPR011701">
    <property type="entry name" value="MFS"/>
</dbReference>
<dbReference type="AlphaFoldDB" id="A0A9P6D001"/>
<keyword evidence="4 7" id="KW-1133">Transmembrane helix</keyword>
<feature type="transmembrane region" description="Helical" evidence="7">
    <location>
        <begin position="90"/>
        <end position="107"/>
    </location>
</feature>
<gene>
    <name evidence="9" type="ORF">BDN70DRAFT_879463</name>
</gene>
<keyword evidence="5 7" id="KW-0472">Membrane</keyword>
<dbReference type="EMBL" id="MU155225">
    <property type="protein sequence ID" value="KAF9478870.1"/>
    <property type="molecule type" value="Genomic_DNA"/>
</dbReference>
<dbReference type="Gene3D" id="1.20.1250.20">
    <property type="entry name" value="MFS general substrate transporter like domains"/>
    <property type="match status" value="2"/>
</dbReference>
<evidence type="ECO:0000256" key="3">
    <source>
        <dbReference type="ARBA" id="ARBA00022692"/>
    </source>
</evidence>
<feature type="transmembrane region" description="Helical" evidence="7">
    <location>
        <begin position="421"/>
        <end position="448"/>
    </location>
</feature>
<keyword evidence="2" id="KW-0813">Transport</keyword>
<dbReference type="PROSITE" id="PS50850">
    <property type="entry name" value="MFS"/>
    <property type="match status" value="1"/>
</dbReference>
<feature type="compositionally biased region" description="Basic and acidic residues" evidence="6">
    <location>
        <begin position="16"/>
        <end position="30"/>
    </location>
</feature>
<evidence type="ECO:0000313" key="10">
    <source>
        <dbReference type="Proteomes" id="UP000807469"/>
    </source>
</evidence>
<sequence length="607" mass="65329">MNNLPSEPMTPNGSEFSEKKSETDGEKETVCRSVSTVGDTLTPPSRGFLNSCVIVLTVTSSMVINTANSTAMGIALPTVEREWALEPPQLQWIMSAYPLSSGCLFLVMGRLADVYGRKLTFSAGSIFLAVMTLGCGFAPNVMTLDILRGIQGIGAAATIPASLGILAHSFPPSRARSLAFATFSAGAPIGAVFGTAVGGVLTEYTAKTWRSSFYLLGALTVLCFIGGLISIDKDVPSEEVDKRIDWVGSFLVTAGLVLIVFVLSQGELAPDKWATPYIIVLLILGVFLIGVFLYWQHYLETVQANPDAPYSIFTPPPLMKLTLWTRANGRFAAMMAIAFANWCAFLAWTFWVQLYYQNYKAYNPMQTVARLLPMFISGLACNVFVGFMASHIPIIYLVATGSLATSLACLLFAVINPDTTYWAYGFSASVISVMGADFVFSAGTLFIARVALPHEQSVAGALFNTMTQLGTAVGVTVTTVVYNNVGENLIPGADVIVMYRAAQWTAFAFGIIATCLGVIFFRGVGVVGFRAPKSVTSESLLSRAEEAPESENKPRLRLLPRFGKKDPANAMTITVTPTSPEACPTCSCSERRHTQNTVNDDQSINLA</sequence>
<evidence type="ECO:0000256" key="6">
    <source>
        <dbReference type="SAM" id="MobiDB-lite"/>
    </source>
</evidence>
<dbReference type="PANTHER" id="PTHR42718">
    <property type="entry name" value="MAJOR FACILITATOR SUPERFAMILY MULTIDRUG TRANSPORTER MFSC"/>
    <property type="match status" value="1"/>
</dbReference>
<keyword evidence="10" id="KW-1185">Reference proteome</keyword>
<feature type="transmembrane region" description="Helical" evidence="7">
    <location>
        <begin position="243"/>
        <end position="263"/>
    </location>
</feature>
<keyword evidence="3 7" id="KW-0812">Transmembrane</keyword>
<comment type="subcellular location">
    <subcellularLocation>
        <location evidence="1">Membrane</location>
        <topology evidence="1">Multi-pass membrane protein</topology>
    </subcellularLocation>
</comment>
<feature type="transmembrane region" description="Helical" evidence="7">
    <location>
        <begin position="368"/>
        <end position="387"/>
    </location>
</feature>
<feature type="transmembrane region" description="Helical" evidence="7">
    <location>
        <begin position="119"/>
        <end position="140"/>
    </location>
</feature>
<evidence type="ECO:0000256" key="5">
    <source>
        <dbReference type="ARBA" id="ARBA00023136"/>
    </source>
</evidence>
<dbReference type="OrthoDB" id="5086884at2759"/>
<feature type="region of interest" description="Disordered" evidence="6">
    <location>
        <begin position="1"/>
        <end position="33"/>
    </location>
</feature>
<evidence type="ECO:0000313" key="9">
    <source>
        <dbReference type="EMBL" id="KAF9478870.1"/>
    </source>
</evidence>
<dbReference type="SUPFAM" id="SSF103473">
    <property type="entry name" value="MFS general substrate transporter"/>
    <property type="match status" value="1"/>
</dbReference>